<reference evidence="15" key="1">
    <citation type="submission" date="2016-03" db="EMBL/GenBank/DDBJ databases">
        <authorList>
            <person name="Devillers H."/>
        </authorList>
    </citation>
    <scope>NUCLEOTIDE SEQUENCE [LARGE SCALE GENOMIC DNA]</scope>
</reference>
<evidence type="ECO:0000256" key="4">
    <source>
        <dbReference type="ARBA" id="ARBA00022741"/>
    </source>
</evidence>
<dbReference type="PRINTS" id="PR00315">
    <property type="entry name" value="ELONGATNFCT"/>
</dbReference>
<evidence type="ECO:0000256" key="6">
    <source>
        <dbReference type="ARBA" id="ARBA00022845"/>
    </source>
</evidence>
<evidence type="ECO:0000259" key="13">
    <source>
        <dbReference type="PROSITE" id="PS51722"/>
    </source>
</evidence>
<protein>
    <recommendedName>
        <fullName evidence="11">Elongation factor 1 alpha-like protein</fullName>
    </recommendedName>
</protein>
<dbReference type="GO" id="GO:0005525">
    <property type="term" value="F:GTP binding"/>
    <property type="evidence" value="ECO:0007669"/>
    <property type="project" value="UniProtKB-KW"/>
</dbReference>
<sequence length="786" mass="86765">MFPRAKKELSEYQGWTNLSVKLAIFDSEFDFDQAMKELRRTLKKKKQPEGDNGSLSLLERLARHRALEAEKVVSLSRGSSLSTSGALQKLQDRKGRKVDARVYSSTGSSLAQRLASLQQVKGTFESNLEKPMPSGLSAFLNRNQQSALPSGRSTATSSLSARLSALNTARQNSKPEDGKPLKSKPKQPEIRIPELAQTEKSPNFQKLCRLHNINLKRPSKTKLDNNTKRYKITKVIGLHSTKSLLENDESLLSSVFYPATNSKAVQKAAVGNFKKPSPDDVVLEAQKQAFDQLEDLTDNYKQMAIDEEAEEQPVEGSGHEAARVHKKATEPTKPKSPLDLTAYLSKRKPHLSFVVLGHVDAGKSTLMGRLLYDIGAVDNKLIRKLKRESEVVGKSSFHLAWVMDQTQEERSRGVTVDICTSSFETKEADFTIVDAPGHRDFVPNAITGISLVDVAVLSVDCSTDAFESGFNLDGQTKEHTILARSLGIHHLIVALNKMDTVDWYEGRFRDIQFELRNFFESIGLKEENISWIPLSGLSGEGVVGTKYPLQQTWYKGPSLVGELECIARTSGSKDQATLESNPFLFSILDVSPSGKNGDALLSGKVEAGKIQAGETITIYPSEQSVLIENIYNDSSQNPQAAAIEGDFVTLKVKSAQHEDIKTGDIAAIVGYDVGTAQEFTARLLTFKLDRPLLPGTPFILFRGGTQQPARIKRLVSIVDKADPAKVIKKKVKHIGSNQAAVVELELTEKKRRIPLMTLEENKHLSKVLLRKEGRTIAAGAIMSLDF</sequence>
<dbReference type="STRING" id="1230905.A0A1G4KGG7"/>
<evidence type="ECO:0000313" key="15">
    <source>
        <dbReference type="Proteomes" id="UP000191024"/>
    </source>
</evidence>
<keyword evidence="4" id="KW-0547">Nucleotide-binding</keyword>
<dbReference type="GO" id="GO:1990533">
    <property type="term" value="C:Dom34-Hbs1 complex"/>
    <property type="evidence" value="ECO:0007669"/>
    <property type="project" value="UniProtKB-ARBA"/>
</dbReference>
<dbReference type="Gene3D" id="2.40.30.10">
    <property type="entry name" value="Translation factors"/>
    <property type="match status" value="2"/>
</dbReference>
<evidence type="ECO:0000256" key="12">
    <source>
        <dbReference type="SAM" id="MobiDB-lite"/>
    </source>
</evidence>
<dbReference type="AlphaFoldDB" id="A0A1G4KGG7"/>
<evidence type="ECO:0000256" key="9">
    <source>
        <dbReference type="ARBA" id="ARBA00049117"/>
    </source>
</evidence>
<comment type="subunit">
    <text evidence="10">Component of the Dom34-Hbs1 complex, also named Pelota-HBS1L complex, composed of dom34 and hbs1.</text>
</comment>
<dbReference type="Pfam" id="PF00009">
    <property type="entry name" value="GTP_EFTU"/>
    <property type="match status" value="1"/>
</dbReference>
<comment type="catalytic activity">
    <reaction evidence="9">
        <text>GTP + H2O = GDP + phosphate + H(+)</text>
        <dbReference type="Rhea" id="RHEA:19669"/>
        <dbReference type="ChEBI" id="CHEBI:15377"/>
        <dbReference type="ChEBI" id="CHEBI:15378"/>
        <dbReference type="ChEBI" id="CHEBI:37565"/>
        <dbReference type="ChEBI" id="CHEBI:43474"/>
        <dbReference type="ChEBI" id="CHEBI:58189"/>
    </reaction>
    <physiologicalReaction direction="left-to-right" evidence="9">
        <dbReference type="Rhea" id="RHEA:19670"/>
    </physiologicalReaction>
</comment>
<organism evidence="14 15">
    <name type="scientific">Lachancea mirantina</name>
    <dbReference type="NCBI Taxonomy" id="1230905"/>
    <lineage>
        <taxon>Eukaryota</taxon>
        <taxon>Fungi</taxon>
        <taxon>Dikarya</taxon>
        <taxon>Ascomycota</taxon>
        <taxon>Saccharomycotina</taxon>
        <taxon>Saccharomycetes</taxon>
        <taxon>Saccharomycetales</taxon>
        <taxon>Saccharomycetaceae</taxon>
        <taxon>Lachancea</taxon>
    </lineage>
</organism>
<feature type="region of interest" description="Disordered" evidence="12">
    <location>
        <begin position="308"/>
        <end position="338"/>
    </location>
</feature>
<comment type="subcellular location">
    <subcellularLocation>
        <location evidence="1">Cytoplasm</location>
    </subcellularLocation>
</comment>
<dbReference type="Pfam" id="PF08938">
    <property type="entry name" value="HBS1_N"/>
    <property type="match status" value="1"/>
</dbReference>
<dbReference type="CDD" id="cd01883">
    <property type="entry name" value="EF1_alpha"/>
    <property type="match status" value="1"/>
</dbReference>
<proteinExistence type="inferred from homology"/>
<dbReference type="OrthoDB" id="342024at2759"/>
<keyword evidence="5" id="KW-0378">Hydrolase</keyword>
<keyword evidence="15" id="KW-1185">Reference proteome</keyword>
<evidence type="ECO:0000256" key="11">
    <source>
        <dbReference type="ARBA" id="ARBA00074866"/>
    </source>
</evidence>
<dbReference type="SUPFAM" id="SSF50447">
    <property type="entry name" value="Translation proteins"/>
    <property type="match status" value="1"/>
</dbReference>
<dbReference type="InterPro" id="IPR050100">
    <property type="entry name" value="TRAFAC_GTPase_members"/>
</dbReference>
<feature type="compositionally biased region" description="Basic and acidic residues" evidence="12">
    <location>
        <begin position="173"/>
        <end position="192"/>
    </location>
</feature>
<dbReference type="InterPro" id="IPR054696">
    <property type="entry name" value="GTP-eEF1A_C"/>
</dbReference>
<keyword evidence="3" id="KW-0963">Cytoplasm</keyword>
<keyword evidence="6" id="KW-0810">Translation regulation</keyword>
<feature type="compositionally biased region" description="Low complexity" evidence="12">
    <location>
        <begin position="152"/>
        <end position="170"/>
    </location>
</feature>
<dbReference type="InterPro" id="IPR009000">
    <property type="entry name" value="Transl_B-barrel_sf"/>
</dbReference>
<keyword evidence="8" id="KW-0342">GTP-binding</keyword>
<feature type="region of interest" description="Disordered" evidence="12">
    <location>
        <begin position="145"/>
        <end position="198"/>
    </location>
</feature>
<evidence type="ECO:0000256" key="2">
    <source>
        <dbReference type="ARBA" id="ARBA00007249"/>
    </source>
</evidence>
<dbReference type="InterPro" id="IPR009001">
    <property type="entry name" value="Transl_elong_EF1A/Init_IF2_C"/>
</dbReference>
<comment type="similarity">
    <text evidence="2">Belongs to the TRAFAC class translation factor GTPase superfamily. Classic translation factor GTPase family. EF-Tu/EF-1A subfamily.</text>
</comment>
<dbReference type="FunFam" id="2.40.30.10:FF:000070">
    <property type="entry name" value="Translation elongation factor EF-1 subunit"/>
    <property type="match status" value="1"/>
</dbReference>
<dbReference type="GO" id="GO:0005737">
    <property type="term" value="C:cytoplasm"/>
    <property type="evidence" value="ECO:0007669"/>
    <property type="project" value="UniProtKB-SubCell"/>
</dbReference>
<evidence type="ECO:0000256" key="8">
    <source>
        <dbReference type="ARBA" id="ARBA00023134"/>
    </source>
</evidence>
<keyword evidence="7" id="KW-0648">Protein biosynthesis</keyword>
<dbReference type="Proteomes" id="UP000191024">
    <property type="component" value="Chromosome H"/>
</dbReference>
<gene>
    <name evidence="14" type="ORF">LAMI_0H10088G</name>
</gene>
<evidence type="ECO:0000256" key="1">
    <source>
        <dbReference type="ARBA" id="ARBA00004496"/>
    </source>
</evidence>
<evidence type="ECO:0000313" key="14">
    <source>
        <dbReference type="EMBL" id="SCV03680.1"/>
    </source>
</evidence>
<evidence type="ECO:0000256" key="3">
    <source>
        <dbReference type="ARBA" id="ARBA00022490"/>
    </source>
</evidence>
<accession>A0A1G4KGG7</accession>
<feature type="domain" description="Tr-type G" evidence="13">
    <location>
        <begin position="348"/>
        <end position="571"/>
    </location>
</feature>
<dbReference type="SUPFAM" id="SSF52540">
    <property type="entry name" value="P-loop containing nucleoside triphosphate hydrolases"/>
    <property type="match status" value="1"/>
</dbReference>
<dbReference type="GO" id="GO:0006417">
    <property type="term" value="P:regulation of translation"/>
    <property type="evidence" value="ECO:0007669"/>
    <property type="project" value="UniProtKB-KW"/>
</dbReference>
<name>A0A1G4KGG7_9SACH</name>
<feature type="compositionally biased region" description="Basic and acidic residues" evidence="12">
    <location>
        <begin position="317"/>
        <end position="333"/>
    </location>
</feature>
<evidence type="ECO:0000256" key="7">
    <source>
        <dbReference type="ARBA" id="ARBA00022917"/>
    </source>
</evidence>
<dbReference type="GO" id="GO:0006412">
    <property type="term" value="P:translation"/>
    <property type="evidence" value="ECO:0007669"/>
    <property type="project" value="UniProtKB-KW"/>
</dbReference>
<dbReference type="InterPro" id="IPR027417">
    <property type="entry name" value="P-loop_NTPase"/>
</dbReference>
<dbReference type="SUPFAM" id="SSF50465">
    <property type="entry name" value="EF-Tu/eEF-1alpha/eIF2-gamma C-terminal domain"/>
    <property type="match status" value="1"/>
</dbReference>
<dbReference type="EMBL" id="LT598468">
    <property type="protein sequence ID" value="SCV03680.1"/>
    <property type="molecule type" value="Genomic_DNA"/>
</dbReference>
<dbReference type="PANTHER" id="PTHR23115">
    <property type="entry name" value="TRANSLATION FACTOR"/>
    <property type="match status" value="1"/>
</dbReference>
<dbReference type="GO" id="GO:0003924">
    <property type="term" value="F:GTPase activity"/>
    <property type="evidence" value="ECO:0007669"/>
    <property type="project" value="InterPro"/>
</dbReference>
<dbReference type="Gene3D" id="3.40.50.300">
    <property type="entry name" value="P-loop containing nucleotide triphosphate hydrolases"/>
    <property type="match status" value="1"/>
</dbReference>
<dbReference type="FunFam" id="3.40.50.300:FF:000204">
    <property type="entry name" value="Translation elongation factor Tu"/>
    <property type="match status" value="1"/>
</dbReference>
<dbReference type="InterPro" id="IPR031157">
    <property type="entry name" value="G_TR_CS"/>
</dbReference>
<evidence type="ECO:0000256" key="5">
    <source>
        <dbReference type="ARBA" id="ARBA00022801"/>
    </source>
</evidence>
<dbReference type="InterPro" id="IPR015033">
    <property type="entry name" value="HBS1-like_N"/>
</dbReference>
<dbReference type="Pfam" id="PF22594">
    <property type="entry name" value="GTP-eEF1A_C"/>
    <property type="match status" value="1"/>
</dbReference>
<evidence type="ECO:0000256" key="10">
    <source>
        <dbReference type="ARBA" id="ARBA00063537"/>
    </source>
</evidence>
<dbReference type="PROSITE" id="PS51722">
    <property type="entry name" value="G_TR_2"/>
    <property type="match status" value="1"/>
</dbReference>
<dbReference type="InterPro" id="IPR000795">
    <property type="entry name" value="T_Tr_GTP-bd_dom"/>
</dbReference>
<dbReference type="PROSITE" id="PS00301">
    <property type="entry name" value="G_TR_1"/>
    <property type="match status" value="1"/>
</dbReference>